<dbReference type="Gene3D" id="3.40.50.1220">
    <property type="entry name" value="TPP-binding domain"/>
    <property type="match status" value="1"/>
</dbReference>
<dbReference type="EMBL" id="JANKHO010000324">
    <property type="protein sequence ID" value="KAJ3511482.1"/>
    <property type="molecule type" value="Genomic_DNA"/>
</dbReference>
<dbReference type="AlphaFoldDB" id="A0A9W8MUW7"/>
<evidence type="ECO:0000313" key="9">
    <source>
        <dbReference type="EMBL" id="KAJ3511482.1"/>
    </source>
</evidence>
<gene>
    <name evidence="9" type="ORF">NLJ89_g4073</name>
</gene>
<dbReference type="SUPFAM" id="SSF52467">
    <property type="entry name" value="DHS-like NAD/FAD-binding domain"/>
    <property type="match status" value="1"/>
</dbReference>
<comment type="caution">
    <text evidence="9">The sequence shown here is derived from an EMBL/GenBank/DDBJ whole genome shotgun (WGS) entry which is preliminary data.</text>
</comment>
<feature type="active site" description="Proton acceptor" evidence="6">
    <location>
        <position position="167"/>
    </location>
</feature>
<comment type="subcellular location">
    <subcellularLocation>
        <location evidence="1">Mitochondrion</location>
    </subcellularLocation>
</comment>
<dbReference type="Pfam" id="PF02146">
    <property type="entry name" value="SIR2"/>
    <property type="match status" value="2"/>
</dbReference>
<dbReference type="GO" id="GO:0005634">
    <property type="term" value="C:nucleus"/>
    <property type="evidence" value="ECO:0007669"/>
    <property type="project" value="TreeGrafter"/>
</dbReference>
<comment type="similarity">
    <text evidence="2">Belongs to the sirtuin family. Class I subfamily.</text>
</comment>
<keyword evidence="5" id="KW-0496">Mitochondrion</keyword>
<keyword evidence="10" id="KW-1185">Reference proteome</keyword>
<keyword evidence="6" id="KW-0862">Zinc</keyword>
<feature type="compositionally biased region" description="Basic residues" evidence="7">
    <location>
        <begin position="531"/>
        <end position="544"/>
    </location>
</feature>
<dbReference type="InterPro" id="IPR029035">
    <property type="entry name" value="DHS-like_NAD/FAD-binding_dom"/>
</dbReference>
<dbReference type="InterPro" id="IPR026590">
    <property type="entry name" value="Ssirtuin_cat_dom"/>
</dbReference>
<evidence type="ECO:0000256" key="5">
    <source>
        <dbReference type="ARBA" id="ARBA00023128"/>
    </source>
</evidence>
<evidence type="ECO:0000256" key="7">
    <source>
        <dbReference type="SAM" id="MobiDB-lite"/>
    </source>
</evidence>
<dbReference type="Proteomes" id="UP001148786">
    <property type="component" value="Unassembled WGS sequence"/>
</dbReference>
<keyword evidence="4" id="KW-0520">NAD</keyword>
<feature type="binding site" evidence="6">
    <location>
        <position position="178"/>
    </location>
    <ligand>
        <name>Zn(2+)</name>
        <dbReference type="ChEBI" id="CHEBI:29105"/>
    </ligand>
</feature>
<evidence type="ECO:0000313" key="10">
    <source>
        <dbReference type="Proteomes" id="UP001148786"/>
    </source>
</evidence>
<reference evidence="9" key="1">
    <citation type="submission" date="2022-07" db="EMBL/GenBank/DDBJ databases">
        <title>Genome Sequence of Agrocybe chaxingu.</title>
        <authorList>
            <person name="Buettner E."/>
        </authorList>
    </citation>
    <scope>NUCLEOTIDE SEQUENCE</scope>
    <source>
        <strain evidence="9">MP-N11</strain>
    </source>
</reference>
<feature type="domain" description="Deacetylase sirtuin-type" evidence="8">
    <location>
        <begin position="13"/>
        <end position="340"/>
    </location>
</feature>
<dbReference type="GO" id="GO:0046872">
    <property type="term" value="F:metal ion binding"/>
    <property type="evidence" value="ECO:0007669"/>
    <property type="project" value="UniProtKB-KW"/>
</dbReference>
<protein>
    <recommendedName>
        <fullName evidence="8">Deacetylase sirtuin-type domain-containing protein</fullName>
    </recommendedName>
</protein>
<keyword evidence="6" id="KW-0479">Metal-binding</keyword>
<dbReference type="InterPro" id="IPR050134">
    <property type="entry name" value="NAD-dep_sirtuin_deacylases"/>
</dbReference>
<keyword evidence="3" id="KW-0808">Transferase</keyword>
<dbReference type="InterPro" id="IPR026591">
    <property type="entry name" value="Sirtuin_cat_small_dom_sf"/>
</dbReference>
<feature type="compositionally biased region" description="Basic and acidic residues" evidence="7">
    <location>
        <begin position="437"/>
        <end position="448"/>
    </location>
</feature>
<dbReference type="PANTHER" id="PTHR11085">
    <property type="entry name" value="NAD-DEPENDENT PROTEIN DEACYLASE SIRTUIN-5, MITOCHONDRIAL-RELATED"/>
    <property type="match status" value="1"/>
</dbReference>
<sequence>MTITLDLDAAASDSHTRRTLSDISLSVAKRKKIVVVTGAGISCSCGIPDFRSSDGLYALVKERYPNVVLKGRDLFDASLFRDATSTAVFYTFISQLKRSIDAADPAPTHHFIKTLDTKKKLLRSYTQNIDGLEARVGLLGSSCQEAKSNGKGKTKIRTKDVRNVQLHGDIHRVRCIACSAEYLCAEEHLAFFEKGNAPDCPECLLRSEARVARSARAIRVGSLRPAIVLYDESHPLGDDIGAIYSADLTRKPDMLIIMGTSLKVHGLKKLVKDFARTIHSSASPSGASSSKKPFKVIFVNKTPPGSEWHDIIDYHISGETDRWTDKVIEDWKRMRPSDWEIQQTLVAGEEETSMLGGLKTVKSLASSSTKPRKAPERENIAPIPPVEATKKPGADSKPAPPLSPSKRRQKSSHYDNVDASPTKRQTTSNHRHAMPAGERRMLFKEKTNRPPPVPDDFDKSQMDISLCDISMRDIEDKRKSRPKGSDASEMDLSFLELSVMEVEQLVEDLPPPKASRKLASKAQVTLESRRRPAARRKAKGVTVR</sequence>
<feature type="region of interest" description="Disordered" evidence="7">
    <location>
        <begin position="508"/>
        <end position="544"/>
    </location>
</feature>
<evidence type="ECO:0000256" key="6">
    <source>
        <dbReference type="PROSITE-ProRule" id="PRU00236"/>
    </source>
</evidence>
<dbReference type="GO" id="GO:0005739">
    <property type="term" value="C:mitochondrion"/>
    <property type="evidence" value="ECO:0007669"/>
    <property type="project" value="UniProtKB-SubCell"/>
</dbReference>
<feature type="binding site" evidence="6">
    <location>
        <position position="203"/>
    </location>
    <ligand>
        <name>Zn(2+)</name>
        <dbReference type="ChEBI" id="CHEBI:29105"/>
    </ligand>
</feature>
<evidence type="ECO:0000256" key="2">
    <source>
        <dbReference type="ARBA" id="ARBA00006924"/>
    </source>
</evidence>
<dbReference type="Gene3D" id="3.30.1600.10">
    <property type="entry name" value="SIR2/SIRT2 'Small Domain"/>
    <property type="match status" value="1"/>
</dbReference>
<evidence type="ECO:0000256" key="3">
    <source>
        <dbReference type="ARBA" id="ARBA00022679"/>
    </source>
</evidence>
<feature type="region of interest" description="Disordered" evidence="7">
    <location>
        <begin position="357"/>
        <end position="489"/>
    </location>
</feature>
<dbReference type="PANTHER" id="PTHR11085:SF8">
    <property type="entry name" value="NAD-DEPENDENT HISTONE DEACETYLASE HST3"/>
    <property type="match status" value="1"/>
</dbReference>
<feature type="compositionally biased region" description="Basic and acidic residues" evidence="7">
    <location>
        <begin position="470"/>
        <end position="486"/>
    </location>
</feature>
<dbReference type="PROSITE" id="PS50305">
    <property type="entry name" value="SIRTUIN"/>
    <property type="match status" value="1"/>
</dbReference>
<dbReference type="OrthoDB" id="2919105at2759"/>
<dbReference type="GO" id="GO:0017136">
    <property type="term" value="F:histone deacetylase activity, NAD-dependent"/>
    <property type="evidence" value="ECO:0007669"/>
    <property type="project" value="TreeGrafter"/>
</dbReference>
<dbReference type="GO" id="GO:0070403">
    <property type="term" value="F:NAD+ binding"/>
    <property type="evidence" value="ECO:0007669"/>
    <property type="project" value="InterPro"/>
</dbReference>
<evidence type="ECO:0000259" key="8">
    <source>
        <dbReference type="PROSITE" id="PS50305"/>
    </source>
</evidence>
<feature type="binding site" evidence="6">
    <location>
        <position position="175"/>
    </location>
    <ligand>
        <name>Zn(2+)</name>
        <dbReference type="ChEBI" id="CHEBI:29105"/>
    </ligand>
</feature>
<accession>A0A9W8MUW7</accession>
<dbReference type="InterPro" id="IPR003000">
    <property type="entry name" value="Sirtuin"/>
</dbReference>
<evidence type="ECO:0000256" key="4">
    <source>
        <dbReference type="ARBA" id="ARBA00023027"/>
    </source>
</evidence>
<evidence type="ECO:0000256" key="1">
    <source>
        <dbReference type="ARBA" id="ARBA00004173"/>
    </source>
</evidence>
<organism evidence="9 10">
    <name type="scientific">Agrocybe chaxingu</name>
    <dbReference type="NCBI Taxonomy" id="84603"/>
    <lineage>
        <taxon>Eukaryota</taxon>
        <taxon>Fungi</taxon>
        <taxon>Dikarya</taxon>
        <taxon>Basidiomycota</taxon>
        <taxon>Agaricomycotina</taxon>
        <taxon>Agaricomycetes</taxon>
        <taxon>Agaricomycetidae</taxon>
        <taxon>Agaricales</taxon>
        <taxon>Agaricineae</taxon>
        <taxon>Strophariaceae</taxon>
        <taxon>Agrocybe</taxon>
    </lineage>
</organism>
<proteinExistence type="inferred from homology"/>
<feature type="binding site" evidence="6">
    <location>
        <position position="200"/>
    </location>
    <ligand>
        <name>Zn(2+)</name>
        <dbReference type="ChEBI" id="CHEBI:29105"/>
    </ligand>
</feature>
<name>A0A9W8MUW7_9AGAR</name>